<dbReference type="CDD" id="cd13919">
    <property type="entry name" value="CuRO_HCO_II_like_5"/>
    <property type="match status" value="1"/>
</dbReference>
<dbReference type="PANTHER" id="PTHR22888">
    <property type="entry name" value="CYTOCHROME C OXIDASE, SUBUNIT II"/>
    <property type="match status" value="1"/>
</dbReference>
<dbReference type="PROSITE" id="PS50857">
    <property type="entry name" value="COX2_CUA"/>
    <property type="match status" value="1"/>
</dbReference>
<evidence type="ECO:0000259" key="19">
    <source>
        <dbReference type="PROSITE" id="PS50857"/>
    </source>
</evidence>
<evidence type="ECO:0000256" key="3">
    <source>
        <dbReference type="ARBA" id="ARBA00007866"/>
    </source>
</evidence>
<dbReference type="SUPFAM" id="SSF49503">
    <property type="entry name" value="Cupredoxins"/>
    <property type="match status" value="1"/>
</dbReference>
<keyword evidence="6 16" id="KW-0349">Heme</keyword>
<dbReference type="Gene3D" id="1.10.760.10">
    <property type="entry name" value="Cytochrome c-like domain"/>
    <property type="match status" value="1"/>
</dbReference>
<evidence type="ECO:0000256" key="4">
    <source>
        <dbReference type="ARBA" id="ARBA00012949"/>
    </source>
</evidence>
<comment type="catalytic activity">
    <reaction evidence="15">
        <text>4 Fe(II)-[cytochrome c] + O2 + 8 H(+)(in) = 4 Fe(III)-[cytochrome c] + 2 H2O + 4 H(+)(out)</text>
        <dbReference type="Rhea" id="RHEA:11436"/>
        <dbReference type="Rhea" id="RHEA-COMP:10350"/>
        <dbReference type="Rhea" id="RHEA-COMP:14399"/>
        <dbReference type="ChEBI" id="CHEBI:15377"/>
        <dbReference type="ChEBI" id="CHEBI:15378"/>
        <dbReference type="ChEBI" id="CHEBI:15379"/>
        <dbReference type="ChEBI" id="CHEBI:29033"/>
        <dbReference type="ChEBI" id="CHEBI:29034"/>
        <dbReference type="EC" id="7.1.1.9"/>
    </reaction>
</comment>
<organism evidence="21 22">
    <name type="scientific">Cupriavidus laharis</name>
    <dbReference type="NCBI Taxonomy" id="151654"/>
    <lineage>
        <taxon>Bacteria</taxon>
        <taxon>Pseudomonadati</taxon>
        <taxon>Pseudomonadota</taxon>
        <taxon>Betaproteobacteria</taxon>
        <taxon>Burkholderiales</taxon>
        <taxon>Burkholderiaceae</taxon>
        <taxon>Cupriavidus</taxon>
    </lineage>
</organism>
<keyword evidence="5" id="KW-0813">Transport</keyword>
<dbReference type="InterPro" id="IPR036257">
    <property type="entry name" value="Cyt_c_oxidase_su2_TM_sf"/>
</dbReference>
<keyword evidence="7 18" id="KW-0812">Transmembrane</keyword>
<dbReference type="Pfam" id="PF00034">
    <property type="entry name" value="Cytochrom_C"/>
    <property type="match status" value="1"/>
</dbReference>
<evidence type="ECO:0000256" key="6">
    <source>
        <dbReference type="ARBA" id="ARBA00022617"/>
    </source>
</evidence>
<name>A0ABM8WRX0_9BURK</name>
<dbReference type="Pfam" id="PF00116">
    <property type="entry name" value="COX2"/>
    <property type="match status" value="1"/>
</dbReference>
<evidence type="ECO:0000256" key="2">
    <source>
        <dbReference type="ARBA" id="ARBA00004418"/>
    </source>
</evidence>
<dbReference type="PROSITE" id="PS51007">
    <property type="entry name" value="CYTC"/>
    <property type="match status" value="1"/>
</dbReference>
<reference evidence="21 22" key="1">
    <citation type="submission" date="2021-08" db="EMBL/GenBank/DDBJ databases">
        <authorList>
            <person name="Peeters C."/>
        </authorList>
    </citation>
    <scope>NUCLEOTIDE SEQUENCE [LARGE SCALE GENOMIC DNA]</scope>
    <source>
        <strain evidence="21 22">LMG 23992</strain>
    </source>
</reference>
<feature type="domain" description="Cytochrome oxidase subunit II copper A binding" evidence="19">
    <location>
        <begin position="119"/>
        <end position="261"/>
    </location>
</feature>
<protein>
    <recommendedName>
        <fullName evidence="4">cytochrome-c oxidase</fullName>
        <ecNumber evidence="4">7.1.1.9</ecNumber>
    </recommendedName>
</protein>
<evidence type="ECO:0000256" key="5">
    <source>
        <dbReference type="ARBA" id="ARBA00022448"/>
    </source>
</evidence>
<evidence type="ECO:0000259" key="20">
    <source>
        <dbReference type="PROSITE" id="PS51007"/>
    </source>
</evidence>
<dbReference type="RefSeq" id="WP_224079177.1">
    <property type="nucleotide sequence ID" value="NZ_CAJZAI010000003.1"/>
</dbReference>
<feature type="transmembrane region" description="Helical" evidence="18">
    <location>
        <begin position="41"/>
        <end position="62"/>
    </location>
</feature>
<evidence type="ECO:0000256" key="15">
    <source>
        <dbReference type="ARBA" id="ARBA00047816"/>
    </source>
</evidence>
<evidence type="ECO:0000256" key="7">
    <source>
        <dbReference type="ARBA" id="ARBA00022692"/>
    </source>
</evidence>
<keyword evidence="13" id="KW-0186">Copper</keyword>
<accession>A0ABM8WRX0</accession>
<evidence type="ECO:0000256" key="10">
    <source>
        <dbReference type="ARBA" id="ARBA00022982"/>
    </source>
</evidence>
<feature type="transmembrane region" description="Helical" evidence="18">
    <location>
        <begin position="90"/>
        <end position="112"/>
    </location>
</feature>
<dbReference type="PROSITE" id="PS00078">
    <property type="entry name" value="COX2"/>
    <property type="match status" value="1"/>
</dbReference>
<comment type="similarity">
    <text evidence="3">Belongs to the cytochrome c oxidase subunit 2 family.</text>
</comment>
<feature type="region of interest" description="Disordered" evidence="17">
    <location>
        <begin position="382"/>
        <end position="433"/>
    </location>
</feature>
<keyword evidence="22" id="KW-1185">Reference proteome</keyword>
<evidence type="ECO:0000256" key="14">
    <source>
        <dbReference type="ARBA" id="ARBA00023136"/>
    </source>
</evidence>
<evidence type="ECO:0000256" key="16">
    <source>
        <dbReference type="PROSITE-ProRule" id="PRU00433"/>
    </source>
</evidence>
<dbReference type="Proteomes" id="UP000727654">
    <property type="component" value="Unassembled WGS sequence"/>
</dbReference>
<keyword evidence="12 16" id="KW-0408">Iron</keyword>
<comment type="caution">
    <text evidence="21">The sequence shown here is derived from an EMBL/GenBank/DDBJ whole genome shotgun (WGS) entry which is preliminary data.</text>
</comment>
<feature type="compositionally biased region" description="Low complexity" evidence="17">
    <location>
        <begin position="386"/>
        <end position="433"/>
    </location>
</feature>
<keyword evidence="14 18" id="KW-0472">Membrane</keyword>
<dbReference type="PRINTS" id="PR01166">
    <property type="entry name" value="CYCOXIDASEII"/>
</dbReference>
<evidence type="ECO:0000256" key="8">
    <source>
        <dbReference type="ARBA" id="ARBA00022723"/>
    </source>
</evidence>
<dbReference type="InterPro" id="IPR002429">
    <property type="entry name" value="CcO_II-like_C"/>
</dbReference>
<evidence type="ECO:0000256" key="17">
    <source>
        <dbReference type="SAM" id="MobiDB-lite"/>
    </source>
</evidence>
<proteinExistence type="inferred from homology"/>
<dbReference type="InterPro" id="IPR008972">
    <property type="entry name" value="Cupredoxin"/>
</dbReference>
<evidence type="ECO:0000313" key="21">
    <source>
        <dbReference type="EMBL" id="CAG9170216.1"/>
    </source>
</evidence>
<dbReference type="PANTHER" id="PTHR22888:SF9">
    <property type="entry name" value="CYTOCHROME C OXIDASE SUBUNIT 2"/>
    <property type="match status" value="1"/>
</dbReference>
<dbReference type="SUPFAM" id="SSF46626">
    <property type="entry name" value="Cytochrome c"/>
    <property type="match status" value="1"/>
</dbReference>
<evidence type="ECO:0000256" key="12">
    <source>
        <dbReference type="ARBA" id="ARBA00023004"/>
    </source>
</evidence>
<dbReference type="InterPro" id="IPR009056">
    <property type="entry name" value="Cyt_c-like_dom"/>
</dbReference>
<feature type="domain" description="Cytochrome c" evidence="20">
    <location>
        <begin position="287"/>
        <end position="380"/>
    </location>
</feature>
<evidence type="ECO:0000256" key="11">
    <source>
        <dbReference type="ARBA" id="ARBA00022989"/>
    </source>
</evidence>
<dbReference type="InterPro" id="IPR045187">
    <property type="entry name" value="CcO_II"/>
</dbReference>
<keyword evidence="8 16" id="KW-0479">Metal-binding</keyword>
<evidence type="ECO:0000256" key="9">
    <source>
        <dbReference type="ARBA" id="ARBA00022967"/>
    </source>
</evidence>
<evidence type="ECO:0000313" key="22">
    <source>
        <dbReference type="Proteomes" id="UP000727654"/>
    </source>
</evidence>
<evidence type="ECO:0000256" key="1">
    <source>
        <dbReference type="ARBA" id="ARBA00004141"/>
    </source>
</evidence>
<dbReference type="Gene3D" id="1.10.287.90">
    <property type="match status" value="1"/>
</dbReference>
<dbReference type="Gene3D" id="2.60.40.420">
    <property type="entry name" value="Cupredoxins - blue copper proteins"/>
    <property type="match status" value="1"/>
</dbReference>
<dbReference type="InterPro" id="IPR001505">
    <property type="entry name" value="Copper_CuA"/>
</dbReference>
<gene>
    <name evidence="21" type="ORF">LMG23992_01512</name>
</gene>
<keyword evidence="10" id="KW-0249">Electron transport</keyword>
<keyword evidence="11 18" id="KW-1133">Transmembrane helix</keyword>
<dbReference type="EC" id="7.1.1.9" evidence="4"/>
<dbReference type="EMBL" id="CAJZAI010000003">
    <property type="protein sequence ID" value="CAG9170216.1"/>
    <property type="molecule type" value="Genomic_DNA"/>
</dbReference>
<keyword evidence="9" id="KW-1278">Translocase</keyword>
<sequence>MAIAIALVVIVVASVLFHFLSPWWATPLASNWKQMDDTLTITLVITGIFFIGINLFVGYIVWRFRHDAPRQGGKPGHRADYHPENKKLEVWLTAGTALGVMALLAPGLFVYADYVRPPREAMVMEVVGQQWQWAFRFPGKSGQLGTTDPRFISGSNPLGLNPDDPRGQDNIVISGPEVHLPLNRPVKVLLRSRDVLHDFYVPPFRARMNMVPGMVTSFWFTPTKAGRFEILCAQLCGIGHYNMRGMVVVEEQAAFDAWLAKQPTFAMTLAKAAAPPAAAAGGGADAALLEKGHALAQSKGCAGCHSVDGNPGVGPTWKSLYGKTETFADGSSAPVDDAFLKEEITNPQARLVKGFGPVMPKIPLTDDEVSALMAYIRAQGSGEGAGTAPAGAPAGAPSAATNPSQAAPAASGAYTTSNAAVVPPSASPKAATK</sequence>
<evidence type="ECO:0000256" key="18">
    <source>
        <dbReference type="SAM" id="Phobius"/>
    </source>
</evidence>
<dbReference type="InterPro" id="IPR036909">
    <property type="entry name" value="Cyt_c-like_dom_sf"/>
</dbReference>
<evidence type="ECO:0000256" key="13">
    <source>
        <dbReference type="ARBA" id="ARBA00023008"/>
    </source>
</evidence>
<comment type="subcellular location">
    <subcellularLocation>
        <location evidence="1">Membrane</location>
        <topology evidence="1">Multi-pass membrane protein</topology>
    </subcellularLocation>
    <subcellularLocation>
        <location evidence="2">Periplasm</location>
    </subcellularLocation>
</comment>